<keyword evidence="6 13" id="KW-0963">Cytoplasm</keyword>
<dbReference type="InterPro" id="IPR017665">
    <property type="entry name" value="Guanylate_kinase"/>
</dbReference>
<dbReference type="FunFam" id="3.30.63.10:FF:000002">
    <property type="entry name" value="Guanylate kinase 1"/>
    <property type="match status" value="1"/>
</dbReference>
<dbReference type="AlphaFoldDB" id="A0A1Z5HX91"/>
<dbReference type="HAMAP" id="MF_00328">
    <property type="entry name" value="Guanylate_kinase"/>
    <property type="match status" value="1"/>
</dbReference>
<evidence type="ECO:0000256" key="6">
    <source>
        <dbReference type="ARBA" id="ARBA00022490"/>
    </source>
</evidence>
<dbReference type="InterPro" id="IPR008145">
    <property type="entry name" value="GK/Ca_channel_bsu"/>
</dbReference>
<accession>A0A1Z5HX91</accession>
<evidence type="ECO:0000256" key="13">
    <source>
        <dbReference type="HAMAP-Rule" id="MF_00328"/>
    </source>
</evidence>
<dbReference type="GO" id="GO:0004385">
    <property type="term" value="F:GMP kinase activity"/>
    <property type="evidence" value="ECO:0007669"/>
    <property type="project" value="UniProtKB-UniRule"/>
</dbReference>
<keyword evidence="10 13" id="KW-0067">ATP-binding</keyword>
<dbReference type="PROSITE" id="PS50052">
    <property type="entry name" value="GUANYLATE_KINASE_2"/>
    <property type="match status" value="1"/>
</dbReference>
<dbReference type="Pfam" id="PF00625">
    <property type="entry name" value="Guanylate_kin"/>
    <property type="match status" value="1"/>
</dbReference>
<comment type="catalytic activity">
    <reaction evidence="12 13">
        <text>GMP + ATP = GDP + ADP</text>
        <dbReference type="Rhea" id="RHEA:20780"/>
        <dbReference type="ChEBI" id="CHEBI:30616"/>
        <dbReference type="ChEBI" id="CHEBI:58115"/>
        <dbReference type="ChEBI" id="CHEBI:58189"/>
        <dbReference type="ChEBI" id="CHEBI:456216"/>
        <dbReference type="EC" id="2.7.4.8"/>
    </reaction>
</comment>
<dbReference type="GO" id="GO:0005829">
    <property type="term" value="C:cytosol"/>
    <property type="evidence" value="ECO:0007669"/>
    <property type="project" value="TreeGrafter"/>
</dbReference>
<dbReference type="NCBIfam" id="TIGR03263">
    <property type="entry name" value="guanyl_kin"/>
    <property type="match status" value="1"/>
</dbReference>
<evidence type="ECO:0000313" key="15">
    <source>
        <dbReference type="EMBL" id="GAW93951.1"/>
    </source>
</evidence>
<keyword evidence="16" id="KW-1185">Reference proteome</keyword>
<organism evidence="15 16">
    <name type="scientific">Calderihabitans maritimus</name>
    <dbReference type="NCBI Taxonomy" id="1246530"/>
    <lineage>
        <taxon>Bacteria</taxon>
        <taxon>Bacillati</taxon>
        <taxon>Bacillota</taxon>
        <taxon>Clostridia</taxon>
        <taxon>Neomoorellales</taxon>
        <taxon>Calderihabitantaceae</taxon>
        <taxon>Calderihabitans</taxon>
    </lineage>
</organism>
<evidence type="ECO:0000256" key="9">
    <source>
        <dbReference type="ARBA" id="ARBA00022777"/>
    </source>
</evidence>
<dbReference type="Gene3D" id="3.40.50.300">
    <property type="entry name" value="P-loop containing nucleotide triphosphate hydrolases"/>
    <property type="match status" value="1"/>
</dbReference>
<evidence type="ECO:0000256" key="5">
    <source>
        <dbReference type="ARBA" id="ARBA00016296"/>
    </source>
</evidence>
<dbReference type="PANTHER" id="PTHR23117">
    <property type="entry name" value="GUANYLATE KINASE-RELATED"/>
    <property type="match status" value="1"/>
</dbReference>
<evidence type="ECO:0000256" key="2">
    <source>
        <dbReference type="ARBA" id="ARBA00004496"/>
    </source>
</evidence>
<keyword evidence="9 13" id="KW-0418">Kinase</keyword>
<dbReference type="Gene3D" id="3.30.63.10">
    <property type="entry name" value="Guanylate Kinase phosphate binding domain"/>
    <property type="match status" value="1"/>
</dbReference>
<feature type="binding site" evidence="13">
    <location>
        <begin position="18"/>
        <end position="25"/>
    </location>
    <ligand>
        <name>ATP</name>
        <dbReference type="ChEBI" id="CHEBI:30616"/>
    </ligand>
</feature>
<comment type="caution">
    <text evidence="15">The sequence shown here is derived from an EMBL/GenBank/DDBJ whole genome shotgun (WGS) entry which is preliminary data.</text>
</comment>
<proteinExistence type="inferred from homology"/>
<comment type="subcellular location">
    <subcellularLocation>
        <location evidence="2 13">Cytoplasm</location>
    </subcellularLocation>
</comment>
<reference evidence="16" key="1">
    <citation type="journal article" date="2017" name="Appl. Environ. Microbiol.">
        <title>Genomic Analysis of Calderihabitans maritimus KKC1, a Thermophilic, Hydrogenogenic, Carboxydotrophic Bacterium Isolated from Marine Sediment.</title>
        <authorList>
            <person name="Omae K."/>
            <person name="Yoneda Y."/>
            <person name="Fukuyama Y."/>
            <person name="Yoshida T."/>
            <person name="Sako Y."/>
        </authorList>
    </citation>
    <scope>NUCLEOTIDE SEQUENCE [LARGE SCALE GENOMIC DNA]</scope>
    <source>
        <strain evidence="16">KKC1</strain>
    </source>
</reference>
<feature type="domain" description="Guanylate kinase-like" evidence="14">
    <location>
        <begin position="11"/>
        <end position="189"/>
    </location>
</feature>
<dbReference type="SMART" id="SM00072">
    <property type="entry name" value="GuKc"/>
    <property type="match status" value="1"/>
</dbReference>
<dbReference type="EC" id="2.7.4.8" evidence="4 13"/>
<dbReference type="PANTHER" id="PTHR23117:SF13">
    <property type="entry name" value="GUANYLATE KINASE"/>
    <property type="match status" value="1"/>
</dbReference>
<dbReference type="InterPro" id="IPR027417">
    <property type="entry name" value="P-loop_NTPase"/>
</dbReference>
<dbReference type="CDD" id="cd00071">
    <property type="entry name" value="GMPK"/>
    <property type="match status" value="1"/>
</dbReference>
<evidence type="ECO:0000256" key="8">
    <source>
        <dbReference type="ARBA" id="ARBA00022741"/>
    </source>
</evidence>
<dbReference type="EMBL" id="BDGJ01000195">
    <property type="protein sequence ID" value="GAW93951.1"/>
    <property type="molecule type" value="Genomic_DNA"/>
</dbReference>
<dbReference type="GO" id="GO:0005524">
    <property type="term" value="F:ATP binding"/>
    <property type="evidence" value="ECO:0007669"/>
    <property type="project" value="UniProtKB-UniRule"/>
</dbReference>
<keyword evidence="8 13" id="KW-0547">Nucleotide-binding</keyword>
<evidence type="ECO:0000256" key="1">
    <source>
        <dbReference type="ARBA" id="ARBA00003531"/>
    </source>
</evidence>
<name>A0A1Z5HX91_9FIRM</name>
<evidence type="ECO:0000256" key="3">
    <source>
        <dbReference type="ARBA" id="ARBA00005790"/>
    </source>
</evidence>
<gene>
    <name evidence="13" type="primary">gmk</name>
    <name evidence="15" type="ORF">KKC1_30710</name>
</gene>
<evidence type="ECO:0000256" key="11">
    <source>
        <dbReference type="ARBA" id="ARBA00030128"/>
    </source>
</evidence>
<dbReference type="FunFam" id="3.40.50.300:FF:000855">
    <property type="entry name" value="Guanylate kinase"/>
    <property type="match status" value="1"/>
</dbReference>
<protein>
    <recommendedName>
        <fullName evidence="5 13">Guanylate kinase</fullName>
        <ecNumber evidence="4 13">2.7.4.8</ecNumber>
    </recommendedName>
    <alternativeName>
        <fullName evidence="11 13">GMP kinase</fullName>
    </alternativeName>
</protein>
<dbReference type="SUPFAM" id="SSF52540">
    <property type="entry name" value="P-loop containing nucleoside triphosphate hydrolases"/>
    <property type="match status" value="1"/>
</dbReference>
<sequence length="201" mass="22788">MPEIKETCDQGLLIVISGPSGAGKGTLCSALQRKMPNLRYSISATTRPPRKGEIDGVNYYFFSKEEFLKKVEAGEFLEWAEVYGNYYGTLKSEVGKLLKQGADVLLEIDIQGAMQIKKKFPQAVFIFIVPPSLEELRKRIIKRGTDSPEVIEKRLRCAADELSFIDEYDYVVVNDELEKALDKLVAIITAEKCRSRRVRLF</sequence>
<dbReference type="InterPro" id="IPR008144">
    <property type="entry name" value="Guanylate_kin-like_dom"/>
</dbReference>
<evidence type="ECO:0000259" key="14">
    <source>
        <dbReference type="PROSITE" id="PS50052"/>
    </source>
</evidence>
<evidence type="ECO:0000256" key="4">
    <source>
        <dbReference type="ARBA" id="ARBA00012961"/>
    </source>
</evidence>
<evidence type="ECO:0000256" key="7">
    <source>
        <dbReference type="ARBA" id="ARBA00022679"/>
    </source>
</evidence>
<comment type="similarity">
    <text evidence="3 13">Belongs to the guanylate kinase family.</text>
</comment>
<comment type="function">
    <text evidence="1 13">Essential for recycling GMP and indirectly, cGMP.</text>
</comment>
<evidence type="ECO:0000256" key="12">
    <source>
        <dbReference type="ARBA" id="ARBA00048594"/>
    </source>
</evidence>
<keyword evidence="7 13" id="KW-0808">Transferase</keyword>
<evidence type="ECO:0000313" key="16">
    <source>
        <dbReference type="Proteomes" id="UP000197032"/>
    </source>
</evidence>
<evidence type="ECO:0000256" key="10">
    <source>
        <dbReference type="ARBA" id="ARBA00022840"/>
    </source>
</evidence>
<dbReference type="Proteomes" id="UP000197032">
    <property type="component" value="Unassembled WGS sequence"/>
</dbReference>